<feature type="signal peptide" evidence="2">
    <location>
        <begin position="1"/>
        <end position="21"/>
    </location>
</feature>
<reference evidence="4 5" key="1">
    <citation type="submission" date="2023-12" db="EMBL/GenBank/DDBJ databases">
        <title>the genome sequence of Hyalangium sp. s54d21.</title>
        <authorList>
            <person name="Zhang X."/>
        </authorList>
    </citation>
    <scope>NUCLEOTIDE SEQUENCE [LARGE SCALE GENOMIC DNA]</scope>
    <source>
        <strain evidence="5">s54d21</strain>
    </source>
</reference>
<feature type="binding site" evidence="1">
    <location>
        <position position="208"/>
    </location>
    <ligand>
        <name>Zn(2+)</name>
        <dbReference type="ChEBI" id="CHEBI:29105"/>
        <note>catalytic</note>
    </ligand>
</feature>
<dbReference type="PANTHER" id="PTHR10127">
    <property type="entry name" value="DISCOIDIN, CUB, EGF, LAMININ , AND ZINC METALLOPROTEASE DOMAIN CONTAINING"/>
    <property type="match status" value="1"/>
</dbReference>
<keyword evidence="1" id="KW-0862">Zinc</keyword>
<keyword evidence="1" id="KW-0482">Metalloprotease</keyword>
<name>A0ABU5HA91_9BACT</name>
<comment type="caution">
    <text evidence="1">Lacks conserved residue(s) required for the propagation of feature annotation.</text>
</comment>
<evidence type="ECO:0000313" key="5">
    <source>
        <dbReference type="Proteomes" id="UP001291309"/>
    </source>
</evidence>
<dbReference type="SMART" id="SM00235">
    <property type="entry name" value="ZnMc"/>
    <property type="match status" value="1"/>
</dbReference>
<dbReference type="PROSITE" id="PS51864">
    <property type="entry name" value="ASTACIN"/>
    <property type="match status" value="1"/>
</dbReference>
<comment type="cofactor">
    <cofactor evidence="1">
        <name>Zn(2+)</name>
        <dbReference type="ChEBI" id="CHEBI:29105"/>
    </cofactor>
    <text evidence="1">Binds 1 zinc ion per subunit.</text>
</comment>
<sequence length="674" mass="74329">MKTWSWGRSRLGAPWILLAVAAVLSQGCEPVAPEAPVKGSAFLPFGRSRTPQEVPYVVEGEWAVTQGDILLGRVEQVEAESARVRAEVARAQAEGNVSASGLGIQDSFYRWSNAVIPYALDASLTSQQRADIQSAMAHWERRTVARFTQKSVCDLFENCITFRRNTEGGKGKCNSVVGRLMIGLVPARQDINVADWCRSGNLVHEIGHALGLWHEHNRSDRDNYIDVLEGNFADCLDQFNKETDSGKSMQGYDFASIMHYSITSDCSEKDAAGNALPLFSYVTTPPSGVTVGQRNGLSDGDLNAITSMYGSWVFRKYAEYLQPNLYLYIGDPITDEGRARDWGRYQHYENASIYWHPDTGAHVVRWEIRSKWEEMGWENGFLGYPTSDTLDTEDGRKVNHFEGGSIYWRADTGHQVMVSDPSGGEYEWLSGMKGHVDRIIPTTGVEGWVYDVHSPGSSLQVHYYIDGPSGSGAPLFTATANQPRNDVNDVFSIPGAHGFQLPIPAQYYDGQPHTVYVYGIDTDGLSNQAVDGIPHTFTFGGAEGHVERITSTGTVKGWAVDLHALSTSLAVHYYIGGPAGSGFPGFSVPTNVFRSDINGIYGATGNHGFEFTIPSQFHDGYQHPIYLYAIDAQGLHNSLLDGKPYNFVLGTPPPTDPDPIYCREKPWMCDPTPY</sequence>
<dbReference type="InterPro" id="IPR006026">
    <property type="entry name" value="Peptidase_Metallo"/>
</dbReference>
<dbReference type="PROSITE" id="PS51257">
    <property type="entry name" value="PROKAR_LIPOPROTEIN"/>
    <property type="match status" value="1"/>
</dbReference>
<keyword evidence="5" id="KW-1185">Reference proteome</keyword>
<keyword evidence="1" id="KW-0378">Hydrolase</keyword>
<evidence type="ECO:0000256" key="2">
    <source>
        <dbReference type="SAM" id="SignalP"/>
    </source>
</evidence>
<dbReference type="InterPro" id="IPR024079">
    <property type="entry name" value="MetalloPept_cat_dom_sf"/>
</dbReference>
<feature type="binding site" evidence="1">
    <location>
        <position position="214"/>
    </location>
    <ligand>
        <name>Zn(2+)</name>
        <dbReference type="ChEBI" id="CHEBI:29105"/>
        <note>catalytic</note>
    </ligand>
</feature>
<dbReference type="RefSeq" id="WP_321548756.1">
    <property type="nucleotide sequence ID" value="NZ_JAXIVS010000010.1"/>
</dbReference>
<dbReference type="InterPro" id="IPR013207">
    <property type="entry name" value="LGFP"/>
</dbReference>
<dbReference type="PANTHER" id="PTHR10127:SF850">
    <property type="entry name" value="METALLOENDOPEPTIDASE"/>
    <property type="match status" value="1"/>
</dbReference>
<evidence type="ECO:0000259" key="3">
    <source>
        <dbReference type="PROSITE" id="PS51864"/>
    </source>
</evidence>
<keyword evidence="1" id="KW-0645">Protease</keyword>
<feature type="domain" description="Peptidase M12A" evidence="3">
    <location>
        <begin position="102"/>
        <end position="312"/>
    </location>
</feature>
<dbReference type="Gene3D" id="3.40.390.10">
    <property type="entry name" value="Collagenase (Catalytic Domain)"/>
    <property type="match status" value="1"/>
</dbReference>
<feature type="active site" evidence="1">
    <location>
        <position position="205"/>
    </location>
</feature>
<dbReference type="Pfam" id="PF01400">
    <property type="entry name" value="Astacin"/>
    <property type="match status" value="1"/>
</dbReference>
<feature type="binding site" evidence="1">
    <location>
        <position position="204"/>
    </location>
    <ligand>
        <name>Zn(2+)</name>
        <dbReference type="ChEBI" id="CHEBI:29105"/>
        <note>catalytic</note>
    </ligand>
</feature>
<dbReference type="PRINTS" id="PR00480">
    <property type="entry name" value="ASTACIN"/>
</dbReference>
<gene>
    <name evidence="4" type="ORF">SYV04_26800</name>
</gene>
<protein>
    <submittedName>
        <fullName evidence="4">M12 family metallopeptidase</fullName>
    </submittedName>
</protein>
<organism evidence="4 5">
    <name type="scientific">Hyalangium rubrum</name>
    <dbReference type="NCBI Taxonomy" id="3103134"/>
    <lineage>
        <taxon>Bacteria</taxon>
        <taxon>Pseudomonadati</taxon>
        <taxon>Myxococcota</taxon>
        <taxon>Myxococcia</taxon>
        <taxon>Myxococcales</taxon>
        <taxon>Cystobacterineae</taxon>
        <taxon>Archangiaceae</taxon>
        <taxon>Hyalangium</taxon>
    </lineage>
</organism>
<keyword evidence="2" id="KW-0732">Signal</keyword>
<evidence type="ECO:0000313" key="4">
    <source>
        <dbReference type="EMBL" id="MDY7230032.1"/>
    </source>
</evidence>
<evidence type="ECO:0000256" key="1">
    <source>
        <dbReference type="PROSITE-ProRule" id="PRU01211"/>
    </source>
</evidence>
<dbReference type="Pfam" id="PF08310">
    <property type="entry name" value="LGFP"/>
    <property type="match status" value="2"/>
</dbReference>
<keyword evidence="1" id="KW-0479">Metal-binding</keyword>
<dbReference type="InterPro" id="IPR001506">
    <property type="entry name" value="Peptidase_M12A"/>
</dbReference>
<dbReference type="SUPFAM" id="SSF55486">
    <property type="entry name" value="Metalloproteases ('zincins'), catalytic domain"/>
    <property type="match status" value="1"/>
</dbReference>
<feature type="chain" id="PRO_5045451345" evidence="2">
    <location>
        <begin position="22"/>
        <end position="674"/>
    </location>
</feature>
<dbReference type="Proteomes" id="UP001291309">
    <property type="component" value="Unassembled WGS sequence"/>
</dbReference>
<comment type="caution">
    <text evidence="4">The sequence shown here is derived from an EMBL/GenBank/DDBJ whole genome shotgun (WGS) entry which is preliminary data.</text>
</comment>
<dbReference type="EMBL" id="JAXIVS010000010">
    <property type="protein sequence ID" value="MDY7230032.1"/>
    <property type="molecule type" value="Genomic_DNA"/>
</dbReference>
<accession>A0ABU5HA91</accession>
<proteinExistence type="predicted"/>